<feature type="domain" description="HTH merR-type" evidence="2">
    <location>
        <begin position="1"/>
        <end position="69"/>
    </location>
</feature>
<evidence type="ECO:0000256" key="1">
    <source>
        <dbReference type="ARBA" id="ARBA00023125"/>
    </source>
</evidence>
<proteinExistence type="predicted"/>
<dbReference type="InterPro" id="IPR000551">
    <property type="entry name" value="MerR-type_HTH_dom"/>
</dbReference>
<dbReference type="InterPro" id="IPR009061">
    <property type="entry name" value="DNA-bd_dom_put_sf"/>
</dbReference>
<dbReference type="EMBL" id="CP015243">
    <property type="protein sequence ID" value="ANF59703.1"/>
    <property type="molecule type" value="Genomic_DNA"/>
</dbReference>
<dbReference type="GO" id="GO:0003677">
    <property type="term" value="F:DNA binding"/>
    <property type="evidence" value="ECO:0007669"/>
    <property type="project" value="UniProtKB-KW"/>
</dbReference>
<keyword evidence="4" id="KW-1185">Reference proteome</keyword>
<sequence>MRIGALAKRAGCAVETIRFYEREHLLPPPARSEGNYRLYSASHEERLRFIRRCRSLDMTLDEIRALLVLRDAGPDRCGEVDRLVEAHLHHVEARIKELEALRHQLVDLRGECGGERSGEECAILKRLEDPRSFEDLPEGATRHVSGTH</sequence>
<organism evidence="3 4">
    <name type="scientific">Halotalea alkalilenta</name>
    <dbReference type="NCBI Taxonomy" id="376489"/>
    <lineage>
        <taxon>Bacteria</taxon>
        <taxon>Pseudomonadati</taxon>
        <taxon>Pseudomonadota</taxon>
        <taxon>Gammaproteobacteria</taxon>
        <taxon>Oceanospirillales</taxon>
        <taxon>Halomonadaceae</taxon>
        <taxon>Halotalea</taxon>
    </lineage>
</organism>
<accession>A0A172YKE9</accession>
<dbReference type="NCBIfam" id="TIGR02047">
    <property type="entry name" value="CadR-PbrR"/>
    <property type="match status" value="1"/>
</dbReference>
<dbReference type="PRINTS" id="PR00040">
    <property type="entry name" value="HTHMERR"/>
</dbReference>
<dbReference type="KEGG" id="haa:A5892_15010"/>
<dbReference type="STRING" id="376489.A5892_15010"/>
<evidence type="ECO:0000313" key="4">
    <source>
        <dbReference type="Proteomes" id="UP000077875"/>
    </source>
</evidence>
<dbReference type="Gene3D" id="1.10.1660.10">
    <property type="match status" value="1"/>
</dbReference>
<dbReference type="GO" id="GO:0045893">
    <property type="term" value="P:positive regulation of DNA-templated transcription"/>
    <property type="evidence" value="ECO:0007669"/>
    <property type="project" value="InterPro"/>
</dbReference>
<dbReference type="PROSITE" id="PS50937">
    <property type="entry name" value="HTH_MERR_2"/>
    <property type="match status" value="1"/>
</dbReference>
<dbReference type="SUPFAM" id="SSF46955">
    <property type="entry name" value="Putative DNA-binding domain"/>
    <property type="match status" value="1"/>
</dbReference>
<keyword evidence="1" id="KW-0238">DNA-binding</keyword>
<name>A0A172YKE9_9GAMM</name>
<dbReference type="InterPro" id="IPR011791">
    <property type="entry name" value="CadR-PbrR"/>
</dbReference>
<dbReference type="PANTHER" id="PTHR30204">
    <property type="entry name" value="REDOX-CYCLING DRUG-SENSING TRANSCRIPTIONAL ACTIVATOR SOXR"/>
    <property type="match status" value="1"/>
</dbReference>
<dbReference type="Proteomes" id="UP000077875">
    <property type="component" value="Chromosome"/>
</dbReference>
<dbReference type="SMART" id="SM00422">
    <property type="entry name" value="HTH_MERR"/>
    <property type="match status" value="1"/>
</dbReference>
<evidence type="ECO:0000259" key="2">
    <source>
        <dbReference type="PROSITE" id="PS50937"/>
    </source>
</evidence>
<protein>
    <submittedName>
        <fullName evidence="3">Cd(II)/Pb(II)-responsive transcriptional regulator</fullName>
    </submittedName>
</protein>
<dbReference type="InterPro" id="IPR047057">
    <property type="entry name" value="MerR_fam"/>
</dbReference>
<dbReference type="CDD" id="cd04784">
    <property type="entry name" value="HTH_CadR-PbrR"/>
    <property type="match status" value="1"/>
</dbReference>
<dbReference type="PROSITE" id="PS00552">
    <property type="entry name" value="HTH_MERR_1"/>
    <property type="match status" value="1"/>
</dbReference>
<dbReference type="PANTHER" id="PTHR30204:SF92">
    <property type="entry name" value="HTH-TYPE TRANSCRIPTIONAL REGULATOR ZNTR"/>
    <property type="match status" value="1"/>
</dbReference>
<evidence type="ECO:0000313" key="3">
    <source>
        <dbReference type="EMBL" id="ANF59703.1"/>
    </source>
</evidence>
<dbReference type="GO" id="GO:0003700">
    <property type="term" value="F:DNA-binding transcription factor activity"/>
    <property type="evidence" value="ECO:0007669"/>
    <property type="project" value="InterPro"/>
</dbReference>
<dbReference type="GO" id="GO:0046872">
    <property type="term" value="F:metal ion binding"/>
    <property type="evidence" value="ECO:0007669"/>
    <property type="project" value="InterPro"/>
</dbReference>
<dbReference type="AlphaFoldDB" id="A0A172YKE9"/>
<dbReference type="Pfam" id="PF13411">
    <property type="entry name" value="MerR_1"/>
    <property type="match status" value="1"/>
</dbReference>
<reference evidence="3 4" key="1">
    <citation type="submission" date="2016-04" db="EMBL/GenBank/DDBJ databases">
        <title>Complete Genome Sequence of Halotalea alkalilenta IHB B 13600.</title>
        <authorList>
            <person name="Swarnkar M.K."/>
            <person name="Sharma A."/>
            <person name="Kaushal K."/>
            <person name="Soni R."/>
            <person name="Rana S."/>
            <person name="Singh A.K."/>
            <person name="Gulati A."/>
        </authorList>
    </citation>
    <scope>NUCLEOTIDE SEQUENCE [LARGE SCALE GENOMIC DNA]</scope>
    <source>
        <strain evidence="3 4">IHB B 13600</strain>
    </source>
</reference>
<gene>
    <name evidence="3" type="ORF">A5892_15010</name>
</gene>